<keyword evidence="2" id="KW-1185">Reference proteome</keyword>
<protein>
    <submittedName>
        <fullName evidence="1">Uncharacterized protein</fullName>
    </submittedName>
</protein>
<name>A0A8K0QUH4_9PLEO</name>
<reference evidence="1" key="1">
    <citation type="journal article" date="2021" name="Nat. Commun.">
        <title>Genetic determinants of endophytism in the Arabidopsis root mycobiome.</title>
        <authorList>
            <person name="Mesny F."/>
            <person name="Miyauchi S."/>
            <person name="Thiergart T."/>
            <person name="Pickel B."/>
            <person name="Atanasova L."/>
            <person name="Karlsson M."/>
            <person name="Huettel B."/>
            <person name="Barry K.W."/>
            <person name="Haridas S."/>
            <person name="Chen C."/>
            <person name="Bauer D."/>
            <person name="Andreopoulos W."/>
            <person name="Pangilinan J."/>
            <person name="LaButti K."/>
            <person name="Riley R."/>
            <person name="Lipzen A."/>
            <person name="Clum A."/>
            <person name="Drula E."/>
            <person name="Henrissat B."/>
            <person name="Kohler A."/>
            <person name="Grigoriev I.V."/>
            <person name="Martin F.M."/>
            <person name="Hacquard S."/>
        </authorList>
    </citation>
    <scope>NUCLEOTIDE SEQUENCE</scope>
    <source>
        <strain evidence="1">MPI-SDFR-AT-0120</strain>
    </source>
</reference>
<dbReference type="AlphaFoldDB" id="A0A8K0QUH4"/>
<dbReference type="EMBL" id="JAGMVJ010000026">
    <property type="protein sequence ID" value="KAH7070816.1"/>
    <property type="molecule type" value="Genomic_DNA"/>
</dbReference>
<organism evidence="1 2">
    <name type="scientific">Paraphoma chrysanthemicola</name>
    <dbReference type="NCBI Taxonomy" id="798071"/>
    <lineage>
        <taxon>Eukaryota</taxon>
        <taxon>Fungi</taxon>
        <taxon>Dikarya</taxon>
        <taxon>Ascomycota</taxon>
        <taxon>Pezizomycotina</taxon>
        <taxon>Dothideomycetes</taxon>
        <taxon>Pleosporomycetidae</taxon>
        <taxon>Pleosporales</taxon>
        <taxon>Pleosporineae</taxon>
        <taxon>Phaeosphaeriaceae</taxon>
        <taxon>Paraphoma</taxon>
    </lineage>
</organism>
<dbReference type="OrthoDB" id="3801489at2759"/>
<accession>A0A8K0QUH4</accession>
<evidence type="ECO:0000313" key="1">
    <source>
        <dbReference type="EMBL" id="KAH7070816.1"/>
    </source>
</evidence>
<evidence type="ECO:0000313" key="2">
    <source>
        <dbReference type="Proteomes" id="UP000813461"/>
    </source>
</evidence>
<dbReference type="Proteomes" id="UP000813461">
    <property type="component" value="Unassembled WGS sequence"/>
</dbReference>
<gene>
    <name evidence="1" type="ORF">FB567DRAFT_539274</name>
</gene>
<proteinExistence type="predicted"/>
<comment type="caution">
    <text evidence="1">The sequence shown here is derived from an EMBL/GenBank/DDBJ whole genome shotgun (WGS) entry which is preliminary data.</text>
</comment>
<sequence>MPSLLTLPLELRHEVYAYLHRPFSCVWLVDGNYVHCAEVEVAEAPLPEVSLVCAQLHAEYITSEVHRKLMMTIRIWGDKIDCDMVDESDPQDAHAGSISHAEWALGSMGEVRMHTSTASTLQISPLLEHLKHILVLIRGERKYDDTDGDSATNDTLQDVAQVLGGHVPRLKTIKIAAQFFEDEVTIHDWRAKQKVADHIGNTTWVSMVTHPSLLNLRLVQVCAFGLSRDLAATEPTTSTQPSDPRPRYTWVVYVPGRALLYAADQNLARPSFWVPEQMREVLSEDEIPGANGCTWTRVETSNWPFLTKPEKVSRWLERRGDDLDT</sequence>